<accession>A0A0K1ECF7</accession>
<sequence length="184" mass="21039">MLEQNEAMPPSSQALAQKTRGAERHDEPPDTARPPRRDTQIDDLQTEIDAELAKLAEVETRRAQREHSQRLVRELAEAKRARKEAEVIERLEAEHGPLDKRILRIDTDEGMIVVRKPDPRLYQRFVDQGKTNTEALSKLVRPHVVYPDKTELTRIFEEVPAALMRCADAVCFLAGVRKQEAEGK</sequence>
<dbReference type="Proteomes" id="UP000067626">
    <property type="component" value="Chromosome"/>
</dbReference>
<keyword evidence="3" id="KW-1185">Reference proteome</keyword>
<dbReference type="STRING" id="52.CMC5_023960"/>
<dbReference type="AlphaFoldDB" id="A0A0K1ECF7"/>
<dbReference type="RefSeq" id="WP_156338486.1">
    <property type="nucleotide sequence ID" value="NZ_CP012159.1"/>
</dbReference>
<organism evidence="2 3">
    <name type="scientific">Chondromyces crocatus</name>
    <dbReference type="NCBI Taxonomy" id="52"/>
    <lineage>
        <taxon>Bacteria</taxon>
        <taxon>Pseudomonadati</taxon>
        <taxon>Myxococcota</taxon>
        <taxon>Polyangia</taxon>
        <taxon>Polyangiales</taxon>
        <taxon>Polyangiaceae</taxon>
        <taxon>Chondromyces</taxon>
    </lineage>
</organism>
<evidence type="ECO:0000256" key="1">
    <source>
        <dbReference type="SAM" id="MobiDB-lite"/>
    </source>
</evidence>
<evidence type="ECO:0000313" key="2">
    <source>
        <dbReference type="EMBL" id="AKT38253.1"/>
    </source>
</evidence>
<gene>
    <name evidence="2" type="ORF">CMC5_023960</name>
</gene>
<name>A0A0K1ECF7_CHOCO</name>
<dbReference type="KEGG" id="ccro:CMC5_023960"/>
<proteinExistence type="predicted"/>
<reference evidence="2 3" key="1">
    <citation type="submission" date="2015-07" db="EMBL/GenBank/DDBJ databases">
        <title>Genome analysis of myxobacterium Chondromyces crocatus Cm c5 reveals a high potential for natural compound synthesis and the genetic basis for the loss of fruiting body formation.</title>
        <authorList>
            <person name="Zaburannyi N."/>
            <person name="Bunk B."/>
            <person name="Maier J."/>
            <person name="Overmann J."/>
            <person name="Mueller R."/>
        </authorList>
    </citation>
    <scope>NUCLEOTIDE SEQUENCE [LARGE SCALE GENOMIC DNA]</scope>
    <source>
        <strain evidence="2 3">Cm c5</strain>
    </source>
</reference>
<feature type="compositionally biased region" description="Basic and acidic residues" evidence="1">
    <location>
        <begin position="20"/>
        <end position="40"/>
    </location>
</feature>
<dbReference type="EMBL" id="CP012159">
    <property type="protein sequence ID" value="AKT38253.1"/>
    <property type="molecule type" value="Genomic_DNA"/>
</dbReference>
<protein>
    <submittedName>
        <fullName evidence="2">Uncharacterized protein</fullName>
    </submittedName>
</protein>
<dbReference type="Gene3D" id="3.30.2220.10">
    <property type="entry name" value="rbstp2171"/>
    <property type="match status" value="1"/>
</dbReference>
<feature type="region of interest" description="Disordered" evidence="1">
    <location>
        <begin position="1"/>
        <end position="45"/>
    </location>
</feature>
<evidence type="ECO:0000313" key="3">
    <source>
        <dbReference type="Proteomes" id="UP000067626"/>
    </source>
</evidence>